<dbReference type="CDD" id="cd07812">
    <property type="entry name" value="SRPBCC"/>
    <property type="match status" value="1"/>
</dbReference>
<dbReference type="Pfam" id="PF10604">
    <property type="entry name" value="Polyketide_cyc2"/>
    <property type="match status" value="1"/>
</dbReference>
<comment type="caution">
    <text evidence="2">The sequence shown here is derived from an EMBL/GenBank/DDBJ whole genome shotgun (WGS) entry which is preliminary data.</text>
</comment>
<evidence type="ECO:0000256" key="1">
    <source>
        <dbReference type="SAM" id="MobiDB-lite"/>
    </source>
</evidence>
<proteinExistence type="predicted"/>
<organism evidence="2 3">
    <name type="scientific">Streptomyces enissocaesilis</name>
    <dbReference type="NCBI Taxonomy" id="332589"/>
    <lineage>
        <taxon>Bacteria</taxon>
        <taxon>Bacillati</taxon>
        <taxon>Actinomycetota</taxon>
        <taxon>Actinomycetes</taxon>
        <taxon>Kitasatosporales</taxon>
        <taxon>Streptomycetaceae</taxon>
        <taxon>Streptomyces</taxon>
        <taxon>Streptomyces rochei group</taxon>
    </lineage>
</organism>
<dbReference type="SUPFAM" id="SSF55961">
    <property type="entry name" value="Bet v1-like"/>
    <property type="match status" value="1"/>
</dbReference>
<protein>
    <recommendedName>
        <fullName evidence="4">Polyketide cyclase</fullName>
    </recommendedName>
</protein>
<gene>
    <name evidence="2" type="ORF">GCM10010446_09260</name>
</gene>
<sequence length="260" mass="27065">MPPLSMGPHFNQGRAGGAAGRCHEPAGAPTETRALPACGGDVPSPVGGGPRRVPHVTAGIHTTVQQADCRLAQAEGPAAGPLARLRRAPILGGRTGGGWVSRTLENPSAGGTGMAQVEATTERIIAADAETVFDTLADYSGARGKLLPEQFSEYEVREGGDGEGTVVHWKLQATSKRVRDCLLEVTEPTDGQLVEKDRNSSMVTTWTVTPAGEGRSKAVVTTVWDGAGGIGGFFERTFAPKGLGRIYDALLANLAAEVEK</sequence>
<dbReference type="InterPro" id="IPR019587">
    <property type="entry name" value="Polyketide_cyclase/dehydratase"/>
</dbReference>
<dbReference type="InterPro" id="IPR023393">
    <property type="entry name" value="START-like_dom_sf"/>
</dbReference>
<feature type="region of interest" description="Disordered" evidence="1">
    <location>
        <begin position="1"/>
        <end position="51"/>
    </location>
</feature>
<evidence type="ECO:0000313" key="2">
    <source>
        <dbReference type="EMBL" id="GAA2926992.1"/>
    </source>
</evidence>
<dbReference type="EMBL" id="BAAAUD010000012">
    <property type="protein sequence ID" value="GAA2926992.1"/>
    <property type="molecule type" value="Genomic_DNA"/>
</dbReference>
<keyword evidence="3" id="KW-1185">Reference proteome</keyword>
<name>A0ABP6JAI3_9ACTN</name>
<dbReference type="Gene3D" id="3.30.530.20">
    <property type="match status" value="1"/>
</dbReference>
<evidence type="ECO:0000313" key="3">
    <source>
        <dbReference type="Proteomes" id="UP001500403"/>
    </source>
</evidence>
<dbReference type="Proteomes" id="UP001500403">
    <property type="component" value="Unassembled WGS sequence"/>
</dbReference>
<accession>A0ABP6JAI3</accession>
<evidence type="ECO:0008006" key="4">
    <source>
        <dbReference type="Google" id="ProtNLM"/>
    </source>
</evidence>
<reference evidence="3" key="1">
    <citation type="journal article" date="2019" name="Int. J. Syst. Evol. Microbiol.">
        <title>The Global Catalogue of Microorganisms (GCM) 10K type strain sequencing project: providing services to taxonomists for standard genome sequencing and annotation.</title>
        <authorList>
            <consortium name="The Broad Institute Genomics Platform"/>
            <consortium name="The Broad Institute Genome Sequencing Center for Infectious Disease"/>
            <person name="Wu L."/>
            <person name="Ma J."/>
        </authorList>
    </citation>
    <scope>NUCLEOTIDE SEQUENCE [LARGE SCALE GENOMIC DNA]</scope>
    <source>
        <strain evidence="3">JCM 9088</strain>
    </source>
</reference>